<reference evidence="1 2" key="1">
    <citation type="submission" date="2016-10" db="EMBL/GenBank/DDBJ databases">
        <authorList>
            <person name="de Groot N.N."/>
        </authorList>
    </citation>
    <scope>NUCLEOTIDE SEQUENCE [LARGE SCALE GENOMIC DNA]</scope>
    <source>
        <strain evidence="1 2">R5</strain>
    </source>
</reference>
<name>A0A1G6RUT2_9BRAD</name>
<proteinExistence type="predicted"/>
<evidence type="ECO:0000313" key="2">
    <source>
        <dbReference type="Proteomes" id="UP000199245"/>
    </source>
</evidence>
<dbReference type="InterPro" id="IPR029035">
    <property type="entry name" value="DHS-like_NAD/FAD-binding_dom"/>
</dbReference>
<sequence>MGAGLPSWEKLLSDMLTEARGHHLVSDSKAAGYEKIIADPSKYLMAAAGLKDDLGGEFNEFIIKTFIDSKPQPTELHKALVAAQLFQFVLTTNYDTLLEKAYRGTGLEEVPVFSFIDAGEVQRRLSKREFFILKAHGDATRPGNGVVLTEVDYREVLYRRRAYQSLLSTIFTMFSVVFVGASMTDPEIKLLLAYIADSFSPSGGPSHFALMAEEEISDVERERWRKDWKVQIVPVSKADNFVELTEFVKALATLS</sequence>
<protein>
    <submittedName>
        <fullName evidence="1">SIR2-like domain-containing protein</fullName>
    </submittedName>
</protein>
<dbReference type="SUPFAM" id="SSF52467">
    <property type="entry name" value="DHS-like NAD/FAD-binding domain"/>
    <property type="match status" value="1"/>
</dbReference>
<dbReference type="EMBL" id="FMZW01000007">
    <property type="protein sequence ID" value="SDD08402.1"/>
    <property type="molecule type" value="Genomic_DNA"/>
</dbReference>
<dbReference type="AlphaFoldDB" id="A0A1G6RUT2"/>
<dbReference type="Pfam" id="PF13289">
    <property type="entry name" value="SIR2_2"/>
    <property type="match status" value="1"/>
</dbReference>
<dbReference type="Proteomes" id="UP000199245">
    <property type="component" value="Unassembled WGS sequence"/>
</dbReference>
<accession>A0A1G6RUT2</accession>
<gene>
    <name evidence="1" type="ORF">SAMN05216337_1007135</name>
</gene>
<evidence type="ECO:0000313" key="1">
    <source>
        <dbReference type="EMBL" id="SDD08402.1"/>
    </source>
</evidence>
<organism evidence="1 2">
    <name type="scientific">Bradyrhizobium brasilense</name>
    <dbReference type="NCBI Taxonomy" id="1419277"/>
    <lineage>
        <taxon>Bacteria</taxon>
        <taxon>Pseudomonadati</taxon>
        <taxon>Pseudomonadota</taxon>
        <taxon>Alphaproteobacteria</taxon>
        <taxon>Hyphomicrobiales</taxon>
        <taxon>Nitrobacteraceae</taxon>
        <taxon>Bradyrhizobium</taxon>
    </lineage>
</organism>